<name>A0ABS1CKS4_9GAMM</name>
<comment type="similarity">
    <text evidence="2">Belongs to the concentrative nucleoside transporter (CNT) (TC 2.A.41) family.</text>
</comment>
<feature type="transmembrane region" description="Helical" evidence="7">
    <location>
        <begin position="210"/>
        <end position="233"/>
    </location>
</feature>
<evidence type="ECO:0000256" key="3">
    <source>
        <dbReference type="ARBA" id="ARBA00022475"/>
    </source>
</evidence>
<evidence type="ECO:0000259" key="8">
    <source>
        <dbReference type="Pfam" id="PF01773"/>
    </source>
</evidence>
<feature type="transmembrane region" description="Helical" evidence="7">
    <location>
        <begin position="104"/>
        <end position="125"/>
    </location>
</feature>
<dbReference type="InterPro" id="IPR011642">
    <property type="entry name" value="Gate_dom"/>
</dbReference>
<organism evidence="11 12">
    <name type="scientific">Thiohalocapsa halophila</name>
    <dbReference type="NCBI Taxonomy" id="69359"/>
    <lineage>
        <taxon>Bacteria</taxon>
        <taxon>Pseudomonadati</taxon>
        <taxon>Pseudomonadota</taxon>
        <taxon>Gammaproteobacteria</taxon>
        <taxon>Chromatiales</taxon>
        <taxon>Chromatiaceae</taxon>
        <taxon>Thiohalocapsa</taxon>
    </lineage>
</organism>
<dbReference type="PANTHER" id="PTHR10590:SF4">
    <property type="entry name" value="SOLUTE CARRIER FAMILY 28 MEMBER 3"/>
    <property type="match status" value="1"/>
</dbReference>
<accession>A0ABS1CKS4</accession>
<evidence type="ECO:0000259" key="10">
    <source>
        <dbReference type="Pfam" id="PF07670"/>
    </source>
</evidence>
<feature type="transmembrane region" description="Helical" evidence="7">
    <location>
        <begin position="180"/>
        <end position="204"/>
    </location>
</feature>
<dbReference type="Pfam" id="PF07670">
    <property type="entry name" value="Gate"/>
    <property type="match status" value="1"/>
</dbReference>
<sequence length="423" mass="43502">MTDLLLQGARGVLGITALLAFAWVLSEDRAAVRARLVLGGLTLQLAVALLLLKLPAAQQLFVAVNALVLALSQATEAGTSFVFGHLGGAAAPYEVAYPENSFVLAFRALPLVLVIGALAALLFHWRILPAVVRGFAWLLQRSLGVGGPLGLGAAANVFIGMVEAPLLIKPYLTAMSRSALFALMTTGMATIAGTVMVLYAALIGDAVSNALGHILTASLVNAPGALVIAGILVPAARSAGPSAADDLPAVGQRYAGAMDAVTRGALDALPLLLNIIAMLIVMVALVSLANTALDLLPAVAGAPLTLERLLGWLFAPVVWLIGIPWQEAADAGRLMGIKTVLNELLAYMELAALPEGTLSERSRLIMTYALCGFANFGSLGIMLGGLGTLAPERRSEVAALGLRAILAGTLATLMTGALVGMLL</sequence>
<dbReference type="PANTHER" id="PTHR10590">
    <property type="entry name" value="SODIUM/NUCLEOSIDE COTRANSPORTER"/>
    <property type="match status" value="1"/>
</dbReference>
<keyword evidence="5 7" id="KW-1133">Transmembrane helix</keyword>
<feature type="transmembrane region" description="Helical" evidence="7">
    <location>
        <begin position="309"/>
        <end position="325"/>
    </location>
</feature>
<feature type="domain" description="Concentrative nucleoside transporter C-terminal" evidence="9">
    <location>
        <begin position="213"/>
        <end position="420"/>
    </location>
</feature>
<evidence type="ECO:0000313" key="12">
    <source>
        <dbReference type="Proteomes" id="UP000748752"/>
    </source>
</evidence>
<evidence type="ECO:0000256" key="5">
    <source>
        <dbReference type="ARBA" id="ARBA00022989"/>
    </source>
</evidence>
<dbReference type="Pfam" id="PF07662">
    <property type="entry name" value="Nucleos_tra2_C"/>
    <property type="match status" value="1"/>
</dbReference>
<feature type="transmembrane region" description="Helical" evidence="7">
    <location>
        <begin position="402"/>
        <end position="422"/>
    </location>
</feature>
<comment type="caution">
    <text evidence="11">The sequence shown here is derived from an EMBL/GenBank/DDBJ whole genome shotgun (WGS) entry which is preliminary data.</text>
</comment>
<feature type="domain" description="Nucleoside transporter/FeoB GTPase Gate" evidence="10">
    <location>
        <begin position="105"/>
        <end position="205"/>
    </location>
</feature>
<dbReference type="InterPro" id="IPR002668">
    <property type="entry name" value="CNT_N_dom"/>
</dbReference>
<feature type="transmembrane region" description="Helical" evidence="7">
    <location>
        <begin position="368"/>
        <end position="390"/>
    </location>
</feature>
<protein>
    <submittedName>
        <fullName evidence="11">Nucleoside:proton symporter</fullName>
    </submittedName>
</protein>
<dbReference type="Pfam" id="PF01773">
    <property type="entry name" value="Nucleos_tra2_N"/>
    <property type="match status" value="1"/>
</dbReference>
<evidence type="ECO:0000256" key="7">
    <source>
        <dbReference type="SAM" id="Phobius"/>
    </source>
</evidence>
<evidence type="ECO:0000256" key="4">
    <source>
        <dbReference type="ARBA" id="ARBA00022692"/>
    </source>
</evidence>
<dbReference type="EMBL" id="NRRV01000050">
    <property type="protein sequence ID" value="MBK1632526.1"/>
    <property type="molecule type" value="Genomic_DNA"/>
</dbReference>
<dbReference type="InterPro" id="IPR008276">
    <property type="entry name" value="C_nuclsd_transpt"/>
</dbReference>
<comment type="subcellular location">
    <subcellularLocation>
        <location evidence="1">Cell membrane</location>
        <topology evidence="1">Multi-pass membrane protein</topology>
    </subcellularLocation>
</comment>
<reference evidence="11 12" key="1">
    <citation type="journal article" date="2020" name="Microorganisms">
        <title>Osmotic Adaptation and Compatible Solute Biosynthesis of Phototrophic Bacteria as Revealed from Genome Analyses.</title>
        <authorList>
            <person name="Imhoff J.F."/>
            <person name="Rahn T."/>
            <person name="Kunzel S."/>
            <person name="Keller A."/>
            <person name="Neulinger S.C."/>
        </authorList>
    </citation>
    <scope>NUCLEOTIDE SEQUENCE [LARGE SCALE GENOMIC DNA]</scope>
    <source>
        <strain evidence="11 12">DSM 6210</strain>
    </source>
</reference>
<feature type="domain" description="Concentrative nucleoside transporter N-terminal" evidence="8">
    <location>
        <begin position="13"/>
        <end position="86"/>
    </location>
</feature>
<evidence type="ECO:0000256" key="6">
    <source>
        <dbReference type="ARBA" id="ARBA00023136"/>
    </source>
</evidence>
<keyword evidence="3" id="KW-1003">Cell membrane</keyword>
<feature type="transmembrane region" description="Helical" evidence="7">
    <location>
        <begin position="6"/>
        <end position="24"/>
    </location>
</feature>
<evidence type="ECO:0000313" key="11">
    <source>
        <dbReference type="EMBL" id="MBK1632526.1"/>
    </source>
</evidence>
<dbReference type="RefSeq" id="WP_200240152.1">
    <property type="nucleotide sequence ID" value="NZ_NRRV01000050.1"/>
</dbReference>
<feature type="transmembrane region" description="Helical" evidence="7">
    <location>
        <begin position="145"/>
        <end position="168"/>
    </location>
</feature>
<evidence type="ECO:0000256" key="2">
    <source>
        <dbReference type="ARBA" id="ARBA00009033"/>
    </source>
</evidence>
<dbReference type="InterPro" id="IPR011657">
    <property type="entry name" value="CNT_C_dom"/>
</dbReference>
<evidence type="ECO:0000259" key="9">
    <source>
        <dbReference type="Pfam" id="PF07662"/>
    </source>
</evidence>
<gene>
    <name evidence="11" type="ORF">CKO31_17615</name>
</gene>
<keyword evidence="12" id="KW-1185">Reference proteome</keyword>
<feature type="transmembrane region" description="Helical" evidence="7">
    <location>
        <begin position="268"/>
        <end position="289"/>
    </location>
</feature>
<dbReference type="Proteomes" id="UP000748752">
    <property type="component" value="Unassembled WGS sequence"/>
</dbReference>
<keyword evidence="4 7" id="KW-0812">Transmembrane</keyword>
<proteinExistence type="inferred from homology"/>
<evidence type="ECO:0000256" key="1">
    <source>
        <dbReference type="ARBA" id="ARBA00004651"/>
    </source>
</evidence>
<keyword evidence="6 7" id="KW-0472">Membrane</keyword>